<dbReference type="PANTHER" id="PTHR46523:SF1">
    <property type="entry name" value="DCTP PYROPHOSPHATASE 1"/>
    <property type="match status" value="1"/>
</dbReference>
<evidence type="ECO:0000313" key="2">
    <source>
        <dbReference type="Proteomes" id="UP001596170"/>
    </source>
</evidence>
<dbReference type="Gene3D" id="1.10.287.1080">
    <property type="entry name" value="MazG-like"/>
    <property type="match status" value="1"/>
</dbReference>
<name>A0ABW1LBH4_9BACL</name>
<gene>
    <name evidence="1" type="ORF">ACFPYN_18165</name>
</gene>
<dbReference type="PIRSF" id="PIRSF029826">
    <property type="entry name" value="UCP029826_pph"/>
    <property type="match status" value="1"/>
</dbReference>
<dbReference type="InterPro" id="IPR025984">
    <property type="entry name" value="DCTPP"/>
</dbReference>
<proteinExistence type="predicted"/>
<accession>A0ABW1LBH4</accession>
<organism evidence="1 2">
    <name type="scientific">Paenisporosarcina macmurdoensis</name>
    <dbReference type="NCBI Taxonomy" id="212659"/>
    <lineage>
        <taxon>Bacteria</taxon>
        <taxon>Bacillati</taxon>
        <taxon>Bacillota</taxon>
        <taxon>Bacilli</taxon>
        <taxon>Bacillales</taxon>
        <taxon>Caryophanaceae</taxon>
        <taxon>Paenisporosarcina</taxon>
    </lineage>
</organism>
<dbReference type="CDD" id="cd11537">
    <property type="entry name" value="NTP-PPase_RS21-C6_like"/>
    <property type="match status" value="1"/>
</dbReference>
<comment type="caution">
    <text evidence="1">The sequence shown here is derived from an EMBL/GenBank/DDBJ whole genome shotgun (WGS) entry which is preliminary data.</text>
</comment>
<keyword evidence="2" id="KW-1185">Reference proteome</keyword>
<sequence>MKEIIQEIQQFRNDRNWGGNHDARNLAISISLEASELLECFQWRSPEEAIAHDKQAIVDEMADVFIYLLQFSDVLEVDLIEAAREKMKKNAIKYPIPSKS</sequence>
<dbReference type="RefSeq" id="WP_377736185.1">
    <property type="nucleotide sequence ID" value="NZ_JBHSRI010000038.1"/>
</dbReference>
<evidence type="ECO:0000313" key="1">
    <source>
        <dbReference type="EMBL" id="MFC6041335.1"/>
    </source>
</evidence>
<protein>
    <submittedName>
        <fullName evidence="1">Nucleotide pyrophosphohydrolase</fullName>
    </submittedName>
</protein>
<dbReference type="Proteomes" id="UP001596170">
    <property type="component" value="Unassembled WGS sequence"/>
</dbReference>
<dbReference type="InterPro" id="IPR052555">
    <property type="entry name" value="dCTP_Pyrophosphatase"/>
</dbReference>
<reference evidence="2" key="1">
    <citation type="journal article" date="2019" name="Int. J. Syst. Evol. Microbiol.">
        <title>The Global Catalogue of Microorganisms (GCM) 10K type strain sequencing project: providing services to taxonomists for standard genome sequencing and annotation.</title>
        <authorList>
            <consortium name="The Broad Institute Genomics Platform"/>
            <consortium name="The Broad Institute Genome Sequencing Center for Infectious Disease"/>
            <person name="Wu L."/>
            <person name="Ma J."/>
        </authorList>
    </citation>
    <scope>NUCLEOTIDE SEQUENCE [LARGE SCALE GENOMIC DNA]</scope>
    <source>
        <strain evidence="2">CCUG 54527</strain>
    </source>
</reference>
<dbReference type="Pfam" id="PF12643">
    <property type="entry name" value="MazG-like"/>
    <property type="match status" value="1"/>
</dbReference>
<dbReference type="EMBL" id="JBHSRI010000038">
    <property type="protein sequence ID" value="MFC6041335.1"/>
    <property type="molecule type" value="Genomic_DNA"/>
</dbReference>
<dbReference type="PANTHER" id="PTHR46523">
    <property type="entry name" value="DCTP PYROPHOSPHATASE 1"/>
    <property type="match status" value="1"/>
</dbReference>
<dbReference type="SUPFAM" id="SSF101386">
    <property type="entry name" value="all-alpha NTP pyrophosphatases"/>
    <property type="match status" value="1"/>
</dbReference>